<accession>A0A2A6BJK7</accession>
<organism evidence="1 2">
    <name type="scientific">Pristionchus pacificus</name>
    <name type="common">Parasitic nematode worm</name>
    <dbReference type="NCBI Taxonomy" id="54126"/>
    <lineage>
        <taxon>Eukaryota</taxon>
        <taxon>Metazoa</taxon>
        <taxon>Ecdysozoa</taxon>
        <taxon>Nematoda</taxon>
        <taxon>Chromadorea</taxon>
        <taxon>Rhabditida</taxon>
        <taxon>Rhabditina</taxon>
        <taxon>Diplogasteromorpha</taxon>
        <taxon>Diplogasteroidea</taxon>
        <taxon>Neodiplogasteridae</taxon>
        <taxon>Pristionchus</taxon>
    </lineage>
</organism>
<evidence type="ECO:0000313" key="1">
    <source>
        <dbReference type="EnsemblMetazoa" id="PPA43533.1"/>
    </source>
</evidence>
<protein>
    <submittedName>
        <fullName evidence="1">Uncharacterized protein</fullName>
    </submittedName>
</protein>
<accession>A0A8R1V0C8</accession>
<sequence length="141" mass="16423">MTIFFQICSQKECIASGDLLISMEKKRSDILKRHIEITERGIPRLPQYPDETEFNSDLSNQLYSFNFLAREVGALRKLKRAQKMSKDSAHLDKEIVLRKREAMKLMIFNIGLENELLKLYIKTAVELDTLNENEAEINDVM</sequence>
<reference evidence="1" key="2">
    <citation type="submission" date="2022-06" db="UniProtKB">
        <authorList>
            <consortium name="EnsemblMetazoa"/>
        </authorList>
    </citation>
    <scope>IDENTIFICATION</scope>
    <source>
        <strain evidence="1">PS312</strain>
    </source>
</reference>
<dbReference type="AlphaFoldDB" id="A0A2A6BJK7"/>
<keyword evidence="2" id="KW-1185">Reference proteome</keyword>
<dbReference type="EnsemblMetazoa" id="PPA43533.1">
    <property type="protein sequence ID" value="PPA43533.1"/>
    <property type="gene ID" value="WBGene00281902"/>
</dbReference>
<reference evidence="2" key="1">
    <citation type="journal article" date="2008" name="Nat. Genet.">
        <title>The Pristionchus pacificus genome provides a unique perspective on nematode lifestyle and parasitism.</title>
        <authorList>
            <person name="Dieterich C."/>
            <person name="Clifton S.W."/>
            <person name="Schuster L.N."/>
            <person name="Chinwalla A."/>
            <person name="Delehaunty K."/>
            <person name="Dinkelacker I."/>
            <person name="Fulton L."/>
            <person name="Fulton R."/>
            <person name="Godfrey J."/>
            <person name="Minx P."/>
            <person name="Mitreva M."/>
            <person name="Roeseler W."/>
            <person name="Tian H."/>
            <person name="Witte H."/>
            <person name="Yang S.P."/>
            <person name="Wilson R.K."/>
            <person name="Sommer R.J."/>
        </authorList>
    </citation>
    <scope>NUCLEOTIDE SEQUENCE [LARGE SCALE GENOMIC DNA]</scope>
    <source>
        <strain evidence="2">PS312</strain>
    </source>
</reference>
<proteinExistence type="predicted"/>
<evidence type="ECO:0000313" key="2">
    <source>
        <dbReference type="Proteomes" id="UP000005239"/>
    </source>
</evidence>
<gene>
    <name evidence="1" type="primary">WBGene00281902</name>
</gene>
<name>A0A2A6BJK7_PRIPA</name>
<dbReference type="Proteomes" id="UP000005239">
    <property type="component" value="Unassembled WGS sequence"/>
</dbReference>